<dbReference type="GO" id="GO:0005737">
    <property type="term" value="C:cytoplasm"/>
    <property type="evidence" value="ECO:0007669"/>
    <property type="project" value="TreeGrafter"/>
</dbReference>
<dbReference type="PANTHER" id="PTHR31285:SF0">
    <property type="entry name" value="NICOTINAMIDE MONONUCLEOTIDE ADENYLYLTRANSFERASE"/>
    <property type="match status" value="1"/>
</dbReference>
<sequence>MSAHLEGLIHRVKQGLSAVELVHVPHDRWPLPAHAAQPAPQPEPLHIAVLDSSFNPPTLAHLALALVPASVRAPPTDVSGAPRALPALGARLLLLSVRNADKSLKAHDATYAQRLAMMVRLAQDVAAPRAQQVLADAQPGTHAAQSALDDPNVAVAIIDEPTFVGKSQVLHEWLQTRLAALGSGQAAQHAPQEQPRGSLSPPVPKPELDFLVGIDTLERIIAARYYGDSEDSMRQSLRQFLSAEGDGSRLVCARRITPGSAESPEDRERRVAKASCKYIEPERVTMIDIGEVVESYSSSEVREKISQLDTAWTRMVPPSIADYIRSEHLYLPSNEQH</sequence>
<dbReference type="Proteomes" id="UP000703269">
    <property type="component" value="Unassembled WGS sequence"/>
</dbReference>
<dbReference type="AlphaFoldDB" id="A0A9P3L7Y9"/>
<proteinExistence type="predicted"/>
<comment type="caution">
    <text evidence="2">The sequence shown here is derived from an EMBL/GenBank/DDBJ whole genome shotgun (WGS) entry which is preliminary data.</text>
</comment>
<dbReference type="GO" id="GO:0000309">
    <property type="term" value="F:nicotinamide-nucleotide adenylyltransferase activity"/>
    <property type="evidence" value="ECO:0007669"/>
    <property type="project" value="TreeGrafter"/>
</dbReference>
<dbReference type="OrthoDB" id="5591297at2759"/>
<feature type="region of interest" description="Disordered" evidence="1">
    <location>
        <begin position="184"/>
        <end position="205"/>
    </location>
</feature>
<evidence type="ECO:0000256" key="1">
    <source>
        <dbReference type="SAM" id="MobiDB-lite"/>
    </source>
</evidence>
<evidence type="ECO:0000313" key="3">
    <source>
        <dbReference type="Proteomes" id="UP000703269"/>
    </source>
</evidence>
<evidence type="ECO:0000313" key="2">
    <source>
        <dbReference type="EMBL" id="GJE85571.1"/>
    </source>
</evidence>
<dbReference type="GO" id="GO:0005634">
    <property type="term" value="C:nucleus"/>
    <property type="evidence" value="ECO:0007669"/>
    <property type="project" value="TreeGrafter"/>
</dbReference>
<dbReference type="PANTHER" id="PTHR31285">
    <property type="entry name" value="NICOTINAMIDE MONONUCLEOTIDE ADENYLYLTRANSFERASE"/>
    <property type="match status" value="1"/>
</dbReference>
<organism evidence="2 3">
    <name type="scientific">Phanerochaete sordida</name>
    <dbReference type="NCBI Taxonomy" id="48140"/>
    <lineage>
        <taxon>Eukaryota</taxon>
        <taxon>Fungi</taxon>
        <taxon>Dikarya</taxon>
        <taxon>Basidiomycota</taxon>
        <taxon>Agaricomycotina</taxon>
        <taxon>Agaricomycetes</taxon>
        <taxon>Polyporales</taxon>
        <taxon>Phanerochaetaceae</taxon>
        <taxon>Phanerochaete</taxon>
    </lineage>
</organism>
<name>A0A9P3L7Y9_9APHY</name>
<accession>A0A9P3L7Y9</accession>
<dbReference type="EMBL" id="BPQB01000002">
    <property type="protein sequence ID" value="GJE85571.1"/>
    <property type="molecule type" value="Genomic_DNA"/>
</dbReference>
<keyword evidence="2" id="KW-0808">Transferase</keyword>
<dbReference type="Gene3D" id="3.40.50.620">
    <property type="entry name" value="HUPs"/>
    <property type="match status" value="1"/>
</dbReference>
<protein>
    <submittedName>
        <fullName evidence="2">Nucleotidylyl transferase</fullName>
    </submittedName>
</protein>
<dbReference type="SUPFAM" id="SSF52374">
    <property type="entry name" value="Nucleotidylyl transferase"/>
    <property type="match status" value="1"/>
</dbReference>
<gene>
    <name evidence="2" type="ORF">PsYK624_016500</name>
</gene>
<dbReference type="InterPro" id="IPR014729">
    <property type="entry name" value="Rossmann-like_a/b/a_fold"/>
</dbReference>
<reference evidence="2 3" key="1">
    <citation type="submission" date="2021-08" db="EMBL/GenBank/DDBJ databases">
        <title>Draft Genome Sequence of Phanerochaete sordida strain YK-624.</title>
        <authorList>
            <person name="Mori T."/>
            <person name="Dohra H."/>
            <person name="Suzuki T."/>
            <person name="Kawagishi H."/>
            <person name="Hirai H."/>
        </authorList>
    </citation>
    <scope>NUCLEOTIDE SEQUENCE [LARGE SCALE GENOMIC DNA]</scope>
    <source>
        <strain evidence="2 3">YK-624</strain>
    </source>
</reference>
<dbReference type="GO" id="GO:0016887">
    <property type="term" value="F:ATP hydrolysis activity"/>
    <property type="evidence" value="ECO:0007669"/>
    <property type="project" value="TreeGrafter"/>
</dbReference>
<keyword evidence="3" id="KW-1185">Reference proteome</keyword>